<accession>A0A6N3FT49</accession>
<evidence type="ECO:0000313" key="7">
    <source>
        <dbReference type="EMBL" id="VYU55016.1"/>
    </source>
</evidence>
<feature type="transmembrane region" description="Helical" evidence="5">
    <location>
        <begin position="46"/>
        <end position="64"/>
    </location>
</feature>
<dbReference type="OrthoDB" id="3701077at2"/>
<feature type="domain" description="DUF202" evidence="6">
    <location>
        <begin position="9"/>
        <end position="72"/>
    </location>
</feature>
<evidence type="ECO:0000259" key="6">
    <source>
        <dbReference type="Pfam" id="PF02656"/>
    </source>
</evidence>
<feature type="transmembrane region" description="Helical" evidence="5">
    <location>
        <begin position="85"/>
        <end position="107"/>
    </location>
</feature>
<feature type="transmembrane region" description="Helical" evidence="5">
    <location>
        <begin position="20"/>
        <end position="40"/>
    </location>
</feature>
<keyword evidence="4 5" id="KW-0472">Membrane</keyword>
<evidence type="ECO:0000256" key="5">
    <source>
        <dbReference type="SAM" id="Phobius"/>
    </source>
</evidence>
<evidence type="ECO:0000256" key="4">
    <source>
        <dbReference type="ARBA" id="ARBA00023136"/>
    </source>
</evidence>
<evidence type="ECO:0000256" key="2">
    <source>
        <dbReference type="ARBA" id="ARBA00022692"/>
    </source>
</evidence>
<dbReference type="GO" id="GO:0012505">
    <property type="term" value="C:endomembrane system"/>
    <property type="evidence" value="ECO:0007669"/>
    <property type="project" value="UniProtKB-SubCell"/>
</dbReference>
<comment type="subcellular location">
    <subcellularLocation>
        <location evidence="1">Endomembrane system</location>
        <topology evidence="1">Multi-pass membrane protein</topology>
    </subcellularLocation>
</comment>
<keyword evidence="3 5" id="KW-1133">Transmembrane helix</keyword>
<evidence type="ECO:0000256" key="1">
    <source>
        <dbReference type="ARBA" id="ARBA00004127"/>
    </source>
</evidence>
<reference evidence="7" key="1">
    <citation type="submission" date="2019-11" db="EMBL/GenBank/DDBJ databases">
        <authorList>
            <person name="Feng L."/>
        </authorList>
    </citation>
    <scope>NUCLEOTIDE SEQUENCE</scope>
    <source>
        <strain evidence="7">EMassiliensisLFYP7</strain>
    </source>
</reference>
<dbReference type="InterPro" id="IPR003807">
    <property type="entry name" value="DUF202"/>
</dbReference>
<dbReference type="AlphaFoldDB" id="A0A6N3FT49"/>
<sequence>MSEQLRSRDVGLQPERTSLAWQRTVFSALVFTLAIVRVAFSRDDKVFILLSGIAALLALALAAVSLRRQRKVMIEGELTTASSLLAKRLISLVLCLASFSLALHALFNLLQRGLG</sequence>
<dbReference type="Pfam" id="PF02656">
    <property type="entry name" value="DUF202"/>
    <property type="match status" value="1"/>
</dbReference>
<evidence type="ECO:0000256" key="3">
    <source>
        <dbReference type="ARBA" id="ARBA00022989"/>
    </source>
</evidence>
<organism evidence="7">
    <name type="scientific">Phytobacter massiliensis</name>
    <dbReference type="NCBI Taxonomy" id="1485952"/>
    <lineage>
        <taxon>Bacteria</taxon>
        <taxon>Pseudomonadati</taxon>
        <taxon>Pseudomonadota</taxon>
        <taxon>Gammaproteobacteria</taxon>
        <taxon>Enterobacterales</taxon>
        <taxon>Enterobacteriaceae</taxon>
        <taxon>Phytobacter</taxon>
    </lineage>
</organism>
<dbReference type="EMBL" id="CACRTZ010000032">
    <property type="protein sequence ID" value="VYU55016.1"/>
    <property type="molecule type" value="Genomic_DNA"/>
</dbReference>
<dbReference type="RefSeq" id="WP_044185734.1">
    <property type="nucleotide sequence ID" value="NZ_CABKSF010000007.1"/>
</dbReference>
<protein>
    <recommendedName>
        <fullName evidence="6">DUF202 domain-containing protein</fullName>
    </recommendedName>
</protein>
<name>A0A6N3FT49_9ENTR</name>
<proteinExistence type="predicted"/>
<gene>
    <name evidence="7" type="ORF">EMLFYP7_02806</name>
</gene>
<keyword evidence="2 5" id="KW-0812">Transmembrane</keyword>